<dbReference type="RefSeq" id="WP_091210160.1">
    <property type="nucleotide sequence ID" value="NZ_FOCL01000002.1"/>
</dbReference>
<keyword evidence="1" id="KW-0238">DNA-binding</keyword>
<evidence type="ECO:0000313" key="5">
    <source>
        <dbReference type="Proteomes" id="UP000198942"/>
    </source>
</evidence>
<evidence type="ECO:0000313" key="4">
    <source>
        <dbReference type="EMBL" id="SEN22202.1"/>
    </source>
</evidence>
<dbReference type="Gene3D" id="1.10.260.40">
    <property type="entry name" value="lambda repressor-like DNA-binding domains"/>
    <property type="match status" value="1"/>
</dbReference>
<dbReference type="OrthoDB" id="9804491at2"/>
<accession>A0A1H8ERX8</accession>
<dbReference type="Proteomes" id="UP000198942">
    <property type="component" value="Unassembled WGS sequence"/>
</dbReference>
<dbReference type="AlphaFoldDB" id="A0A1H8ERX8"/>
<feature type="domain" description="HTH cro/C1-type" evidence="3">
    <location>
        <begin position="14"/>
        <end position="68"/>
    </location>
</feature>
<evidence type="ECO:0000256" key="2">
    <source>
        <dbReference type="SAM" id="Coils"/>
    </source>
</evidence>
<feature type="coiled-coil region" evidence="2">
    <location>
        <begin position="232"/>
        <end position="262"/>
    </location>
</feature>
<keyword evidence="5" id="KW-1185">Reference proteome</keyword>
<evidence type="ECO:0000256" key="1">
    <source>
        <dbReference type="ARBA" id="ARBA00023125"/>
    </source>
</evidence>
<dbReference type="CDD" id="cd00093">
    <property type="entry name" value="HTH_XRE"/>
    <property type="match status" value="1"/>
</dbReference>
<protein>
    <submittedName>
        <fullName evidence="4">Helix-turn-helix</fullName>
    </submittedName>
</protein>
<reference evidence="5" key="1">
    <citation type="submission" date="2016-10" db="EMBL/GenBank/DDBJ databases">
        <authorList>
            <person name="Varghese N."/>
            <person name="Submissions S."/>
        </authorList>
    </citation>
    <scope>NUCLEOTIDE SEQUENCE [LARGE SCALE GENOMIC DNA]</scope>
    <source>
        <strain evidence="5">Gh-48</strain>
    </source>
</reference>
<dbReference type="SMART" id="SM00530">
    <property type="entry name" value="HTH_XRE"/>
    <property type="match status" value="1"/>
</dbReference>
<keyword evidence="2" id="KW-0175">Coiled coil</keyword>
<dbReference type="InterPro" id="IPR001387">
    <property type="entry name" value="Cro/C1-type_HTH"/>
</dbReference>
<dbReference type="Pfam" id="PF01381">
    <property type="entry name" value="HTH_3"/>
    <property type="match status" value="1"/>
</dbReference>
<dbReference type="PANTHER" id="PTHR46558">
    <property type="entry name" value="TRACRIPTIONAL REGULATORY PROTEIN-RELATED-RELATED"/>
    <property type="match status" value="1"/>
</dbReference>
<gene>
    <name evidence="4" type="ORF">SAMN05192574_102819</name>
</gene>
<organism evidence="4 5">
    <name type="scientific">Mucilaginibacter gossypiicola</name>
    <dbReference type="NCBI Taxonomy" id="551995"/>
    <lineage>
        <taxon>Bacteria</taxon>
        <taxon>Pseudomonadati</taxon>
        <taxon>Bacteroidota</taxon>
        <taxon>Sphingobacteriia</taxon>
        <taxon>Sphingobacteriales</taxon>
        <taxon>Sphingobacteriaceae</taxon>
        <taxon>Mucilaginibacter</taxon>
    </lineage>
</organism>
<name>A0A1H8ERX8_9SPHI</name>
<dbReference type="GO" id="GO:0003677">
    <property type="term" value="F:DNA binding"/>
    <property type="evidence" value="ECO:0007669"/>
    <property type="project" value="UniProtKB-KW"/>
</dbReference>
<dbReference type="PROSITE" id="PS50943">
    <property type="entry name" value="HTH_CROC1"/>
    <property type="match status" value="1"/>
</dbReference>
<evidence type="ECO:0000259" key="3">
    <source>
        <dbReference type="PROSITE" id="PS50943"/>
    </source>
</evidence>
<dbReference type="InterPro" id="IPR010982">
    <property type="entry name" value="Lambda_DNA-bd_dom_sf"/>
</dbReference>
<proteinExistence type="predicted"/>
<sequence length="263" mass="30341">MQEILSKKEMGLRIKSLRLESGYSQLFIANLLGLSRSNYSQIEIGNQYPSFNSLIKIASIYSKSYDWLIHGSESRKNPFTTLVSSEIFNISQPPSAKTVLVDQNSVYISNCQSPEYLEKLSPFELPSTISRNDGVYRAFTFKTKMLKYIYPEDIIIGRAIKSYNELLPDHIYIIVTKIDILLCHIDHISLSASTLSCRNDQPICHEFRLPINDIQEIWEAAEKYSTKIQPIIDNLKETYNSFENLIQRLEKEVRSLKKLKSNN</sequence>
<dbReference type="EMBL" id="FOCL01000002">
    <property type="protein sequence ID" value="SEN22202.1"/>
    <property type="molecule type" value="Genomic_DNA"/>
</dbReference>
<dbReference type="PANTHER" id="PTHR46558:SF14">
    <property type="entry name" value="HTH-TYPE TRANSCRIPTIONAL REGULATOR ANSR"/>
    <property type="match status" value="1"/>
</dbReference>
<dbReference type="STRING" id="551995.SAMN05192574_102819"/>
<dbReference type="SUPFAM" id="SSF47413">
    <property type="entry name" value="lambda repressor-like DNA-binding domains"/>
    <property type="match status" value="1"/>
</dbReference>